<dbReference type="GO" id="GO:0055085">
    <property type="term" value="P:transmembrane transport"/>
    <property type="evidence" value="ECO:0007669"/>
    <property type="project" value="InterPro"/>
</dbReference>
<sequence>MELKKNPNVDIYRFKNVFFNFGLAVSISLVFAVFQYKTFDSSALVDLGDVKDHTHEVLDIPPTIQPPPPPPKIQLPEIIEVANEELIIDDLEINVDIEMNQETRITEIAFDDNLETDAPDEEKADEIFMIVEQAAEPVGGVRAFYAYVGDQLRDNYPAAASRMNIEGVVYIQFVIEKDGSITQVQAVKGIGGGCDELAVRVVENSPKWIPGKQRGRAVRSRKVIPIRFVLKQK</sequence>
<keyword evidence="9 10" id="KW-0472">Membrane</keyword>
<dbReference type="GO" id="GO:0098797">
    <property type="term" value="C:plasma membrane protein complex"/>
    <property type="evidence" value="ECO:0007669"/>
    <property type="project" value="TreeGrafter"/>
</dbReference>
<dbReference type="NCBIfam" id="TIGR01352">
    <property type="entry name" value="tonB_Cterm"/>
    <property type="match status" value="1"/>
</dbReference>
<dbReference type="PRINTS" id="PR01374">
    <property type="entry name" value="TONBPROTEIN"/>
</dbReference>
<reference evidence="13" key="1">
    <citation type="submission" date="2017-04" db="EMBL/GenBank/DDBJ databases">
        <authorList>
            <person name="Varghese N."/>
            <person name="Submissions S."/>
        </authorList>
    </citation>
    <scope>NUCLEOTIDE SEQUENCE [LARGE SCALE GENOMIC DNA]</scope>
    <source>
        <strain evidence="13">DSM 4125</strain>
    </source>
</reference>
<dbReference type="PANTHER" id="PTHR33446:SF2">
    <property type="entry name" value="PROTEIN TONB"/>
    <property type="match status" value="1"/>
</dbReference>
<keyword evidence="4" id="KW-1003">Cell membrane</keyword>
<dbReference type="STRING" id="1028.SAMN05661096_01546"/>
<dbReference type="EMBL" id="FXAW01000002">
    <property type="protein sequence ID" value="SMG25340.1"/>
    <property type="molecule type" value="Genomic_DNA"/>
</dbReference>
<evidence type="ECO:0000256" key="2">
    <source>
        <dbReference type="ARBA" id="ARBA00006555"/>
    </source>
</evidence>
<feature type="transmembrane region" description="Helical" evidence="10">
    <location>
        <begin position="12"/>
        <end position="34"/>
    </location>
</feature>
<evidence type="ECO:0000313" key="12">
    <source>
        <dbReference type="EMBL" id="SMG25340.1"/>
    </source>
</evidence>
<evidence type="ECO:0000256" key="1">
    <source>
        <dbReference type="ARBA" id="ARBA00004383"/>
    </source>
</evidence>
<dbReference type="Pfam" id="PF03544">
    <property type="entry name" value="TonB_C"/>
    <property type="match status" value="1"/>
</dbReference>
<dbReference type="PROSITE" id="PS52015">
    <property type="entry name" value="TONB_CTD"/>
    <property type="match status" value="1"/>
</dbReference>
<gene>
    <name evidence="12" type="ORF">SAMN05661096_01546</name>
</gene>
<accession>A0A1X7JCQ0</accession>
<feature type="domain" description="TonB C-terminal" evidence="11">
    <location>
        <begin position="141"/>
        <end position="233"/>
    </location>
</feature>
<protein>
    <submittedName>
        <fullName evidence="12">Protein TonB</fullName>
    </submittedName>
</protein>
<evidence type="ECO:0000256" key="9">
    <source>
        <dbReference type="ARBA" id="ARBA00023136"/>
    </source>
</evidence>
<keyword evidence="8 10" id="KW-1133">Transmembrane helix</keyword>
<dbReference type="Proteomes" id="UP000193804">
    <property type="component" value="Unassembled WGS sequence"/>
</dbReference>
<evidence type="ECO:0000256" key="5">
    <source>
        <dbReference type="ARBA" id="ARBA00022519"/>
    </source>
</evidence>
<dbReference type="Gene3D" id="3.30.1150.10">
    <property type="match status" value="1"/>
</dbReference>
<keyword evidence="6 10" id="KW-0812">Transmembrane</keyword>
<evidence type="ECO:0000256" key="4">
    <source>
        <dbReference type="ARBA" id="ARBA00022475"/>
    </source>
</evidence>
<keyword evidence="13" id="KW-1185">Reference proteome</keyword>
<organism evidence="12 13">
    <name type="scientific">Marivirga sericea</name>
    <dbReference type="NCBI Taxonomy" id="1028"/>
    <lineage>
        <taxon>Bacteria</taxon>
        <taxon>Pseudomonadati</taxon>
        <taxon>Bacteroidota</taxon>
        <taxon>Cytophagia</taxon>
        <taxon>Cytophagales</taxon>
        <taxon>Marivirgaceae</taxon>
        <taxon>Marivirga</taxon>
    </lineage>
</organism>
<proteinExistence type="inferred from homology"/>
<evidence type="ECO:0000313" key="13">
    <source>
        <dbReference type="Proteomes" id="UP000193804"/>
    </source>
</evidence>
<name>A0A1X7JCQ0_9BACT</name>
<evidence type="ECO:0000256" key="6">
    <source>
        <dbReference type="ARBA" id="ARBA00022692"/>
    </source>
</evidence>
<dbReference type="OrthoDB" id="9812355at2"/>
<comment type="similarity">
    <text evidence="2">Belongs to the TonB family.</text>
</comment>
<evidence type="ECO:0000256" key="7">
    <source>
        <dbReference type="ARBA" id="ARBA00022927"/>
    </source>
</evidence>
<evidence type="ECO:0000256" key="10">
    <source>
        <dbReference type="SAM" id="Phobius"/>
    </source>
</evidence>
<comment type="subcellular location">
    <subcellularLocation>
        <location evidence="1">Cell inner membrane</location>
        <topology evidence="1">Single-pass membrane protein</topology>
        <orientation evidence="1">Periplasmic side</orientation>
    </subcellularLocation>
</comment>
<evidence type="ECO:0000256" key="3">
    <source>
        <dbReference type="ARBA" id="ARBA00022448"/>
    </source>
</evidence>
<dbReference type="InterPro" id="IPR006260">
    <property type="entry name" value="TonB/TolA_C"/>
</dbReference>
<dbReference type="PANTHER" id="PTHR33446">
    <property type="entry name" value="PROTEIN TONB-RELATED"/>
    <property type="match status" value="1"/>
</dbReference>
<evidence type="ECO:0000259" key="11">
    <source>
        <dbReference type="PROSITE" id="PS52015"/>
    </source>
</evidence>
<dbReference type="SUPFAM" id="SSF74653">
    <property type="entry name" value="TolA/TonB C-terminal domain"/>
    <property type="match status" value="1"/>
</dbReference>
<evidence type="ECO:0000256" key="8">
    <source>
        <dbReference type="ARBA" id="ARBA00022989"/>
    </source>
</evidence>
<keyword evidence="5" id="KW-0997">Cell inner membrane</keyword>
<keyword evidence="7" id="KW-0653">Protein transport</keyword>
<dbReference type="GO" id="GO:0015891">
    <property type="term" value="P:siderophore transport"/>
    <property type="evidence" value="ECO:0007669"/>
    <property type="project" value="InterPro"/>
</dbReference>
<dbReference type="InterPro" id="IPR051045">
    <property type="entry name" value="TonB-dependent_transducer"/>
</dbReference>
<dbReference type="GO" id="GO:0015031">
    <property type="term" value="P:protein transport"/>
    <property type="evidence" value="ECO:0007669"/>
    <property type="project" value="UniProtKB-KW"/>
</dbReference>
<dbReference type="AlphaFoldDB" id="A0A1X7JCQ0"/>
<dbReference type="InterPro" id="IPR037682">
    <property type="entry name" value="TonB_C"/>
</dbReference>
<dbReference type="GO" id="GO:0031992">
    <property type="term" value="F:energy transducer activity"/>
    <property type="evidence" value="ECO:0007669"/>
    <property type="project" value="InterPro"/>
</dbReference>
<keyword evidence="3" id="KW-0813">Transport</keyword>
<dbReference type="RefSeq" id="WP_085516470.1">
    <property type="nucleotide sequence ID" value="NZ_FXAW01000002.1"/>
</dbReference>
<dbReference type="InterPro" id="IPR003538">
    <property type="entry name" value="TonB"/>
</dbReference>
<dbReference type="GO" id="GO:0030288">
    <property type="term" value="C:outer membrane-bounded periplasmic space"/>
    <property type="evidence" value="ECO:0007669"/>
    <property type="project" value="InterPro"/>
</dbReference>